<evidence type="ECO:0000256" key="1">
    <source>
        <dbReference type="ARBA" id="ARBA00022679"/>
    </source>
</evidence>
<dbReference type="Gene3D" id="3.40.50.150">
    <property type="entry name" value="Vaccinia Virus protein VP39"/>
    <property type="match status" value="1"/>
</dbReference>
<dbReference type="AlphaFoldDB" id="A0A1F4TJT3"/>
<reference evidence="3 4" key="1">
    <citation type="journal article" date="2016" name="Nat. Commun.">
        <title>Thousands of microbial genomes shed light on interconnected biogeochemical processes in an aquifer system.</title>
        <authorList>
            <person name="Anantharaman K."/>
            <person name="Brown C.T."/>
            <person name="Hug L.A."/>
            <person name="Sharon I."/>
            <person name="Castelle C.J."/>
            <person name="Probst A.J."/>
            <person name="Thomas B.C."/>
            <person name="Singh A."/>
            <person name="Wilkins M.J."/>
            <person name="Karaoz U."/>
            <person name="Brodie E.L."/>
            <person name="Williams K.H."/>
            <person name="Hubbard S.S."/>
            <person name="Banfield J.F."/>
        </authorList>
    </citation>
    <scope>NUCLEOTIDE SEQUENCE [LARGE SCALE GENOMIC DNA]</scope>
</reference>
<comment type="caution">
    <text evidence="3">The sequence shown here is derived from an EMBL/GenBank/DDBJ whole genome shotgun (WGS) entry which is preliminary data.</text>
</comment>
<dbReference type="Pfam" id="PF13649">
    <property type="entry name" value="Methyltransf_25"/>
    <property type="match status" value="1"/>
</dbReference>
<dbReference type="Proteomes" id="UP000178951">
    <property type="component" value="Unassembled WGS sequence"/>
</dbReference>
<keyword evidence="1 3" id="KW-0808">Transferase</keyword>
<dbReference type="InterPro" id="IPR041698">
    <property type="entry name" value="Methyltransf_25"/>
</dbReference>
<dbReference type="CDD" id="cd02440">
    <property type="entry name" value="AdoMet_MTases"/>
    <property type="match status" value="1"/>
</dbReference>
<protein>
    <submittedName>
        <fullName evidence="3">Methyltransferase type 11</fullName>
    </submittedName>
</protein>
<dbReference type="SUPFAM" id="SSF53335">
    <property type="entry name" value="S-adenosyl-L-methionine-dependent methyltransferases"/>
    <property type="match status" value="1"/>
</dbReference>
<evidence type="ECO:0000313" key="4">
    <source>
        <dbReference type="Proteomes" id="UP000178951"/>
    </source>
</evidence>
<organism evidence="3 4">
    <name type="scientific">candidate division WOR-1 bacterium RIFOXYB2_FULL_48_7</name>
    <dbReference type="NCBI Taxonomy" id="1802583"/>
    <lineage>
        <taxon>Bacteria</taxon>
        <taxon>Bacillati</taxon>
        <taxon>Saganbacteria</taxon>
    </lineage>
</organism>
<sequence length="190" mass="21548">MKVRDSGMPDRELWEKFFQPEIILKTLGLTSQTGDIAEFGCGYGTFTIPAAQIIQGKVFAFDIESEMVRYTRDIAQKRKINNIETILRDFIAEGTGLKEASVDYAMLFNILHLEKPVELLQEAYRILKPSGTIGILHWNYDPSTPRGPAMEFRPKPEQCIGWATEAGFVQPIQYDLKPYHYGITLIKGGD</sequence>
<keyword evidence="3" id="KW-0489">Methyltransferase</keyword>
<dbReference type="GO" id="GO:0032259">
    <property type="term" value="P:methylation"/>
    <property type="evidence" value="ECO:0007669"/>
    <property type="project" value="UniProtKB-KW"/>
</dbReference>
<evidence type="ECO:0000313" key="3">
    <source>
        <dbReference type="EMBL" id="OGC32780.1"/>
    </source>
</evidence>
<dbReference type="EMBL" id="MEUF01000072">
    <property type="protein sequence ID" value="OGC32780.1"/>
    <property type="molecule type" value="Genomic_DNA"/>
</dbReference>
<evidence type="ECO:0000259" key="2">
    <source>
        <dbReference type="Pfam" id="PF13649"/>
    </source>
</evidence>
<name>A0A1F4TJT3_UNCSA</name>
<accession>A0A1F4TJT3</accession>
<dbReference type="GO" id="GO:0008168">
    <property type="term" value="F:methyltransferase activity"/>
    <property type="evidence" value="ECO:0007669"/>
    <property type="project" value="UniProtKB-KW"/>
</dbReference>
<dbReference type="PANTHER" id="PTHR43861">
    <property type="entry name" value="TRANS-ACONITATE 2-METHYLTRANSFERASE-RELATED"/>
    <property type="match status" value="1"/>
</dbReference>
<dbReference type="STRING" id="1802583.A2311_00795"/>
<dbReference type="InterPro" id="IPR029063">
    <property type="entry name" value="SAM-dependent_MTases_sf"/>
</dbReference>
<feature type="domain" description="Methyltransferase" evidence="2">
    <location>
        <begin position="36"/>
        <end position="131"/>
    </location>
</feature>
<proteinExistence type="predicted"/>
<gene>
    <name evidence="3" type="ORF">A2311_00795</name>
</gene>